<accession>A0A1W1BP03</accession>
<dbReference type="InterPro" id="IPR041685">
    <property type="entry name" value="AAA_GajA/Old/RecF-like"/>
</dbReference>
<dbReference type="Gene3D" id="3.40.50.300">
    <property type="entry name" value="P-loop containing nucleotide triphosphate hydrolases"/>
    <property type="match status" value="1"/>
</dbReference>
<dbReference type="SUPFAM" id="SSF52540">
    <property type="entry name" value="P-loop containing nucleoside triphosphate hydrolases"/>
    <property type="match status" value="1"/>
</dbReference>
<dbReference type="InterPro" id="IPR051396">
    <property type="entry name" value="Bact_Antivir_Def_Nuclease"/>
</dbReference>
<dbReference type="EMBL" id="FPHN01000047">
    <property type="protein sequence ID" value="SFV55211.1"/>
    <property type="molecule type" value="Genomic_DNA"/>
</dbReference>
<dbReference type="PANTHER" id="PTHR43581:SF2">
    <property type="entry name" value="EXCINUCLEASE ATPASE SUBUNIT"/>
    <property type="match status" value="1"/>
</dbReference>
<dbReference type="AlphaFoldDB" id="A0A1W1BP03"/>
<evidence type="ECO:0000313" key="2">
    <source>
        <dbReference type="EMBL" id="SFV55211.1"/>
    </source>
</evidence>
<protein>
    <submittedName>
        <fullName evidence="2">ATP binding protein</fullName>
    </submittedName>
</protein>
<reference evidence="2" key="1">
    <citation type="submission" date="2016-10" db="EMBL/GenBank/DDBJ databases">
        <authorList>
            <person name="de Groot N.N."/>
        </authorList>
    </citation>
    <scope>NUCLEOTIDE SEQUENCE</scope>
</reference>
<organism evidence="2">
    <name type="scientific">hydrothermal vent metagenome</name>
    <dbReference type="NCBI Taxonomy" id="652676"/>
    <lineage>
        <taxon>unclassified sequences</taxon>
        <taxon>metagenomes</taxon>
        <taxon>ecological metagenomes</taxon>
    </lineage>
</organism>
<gene>
    <name evidence="2" type="ORF">MNB_SV-14-842</name>
</gene>
<dbReference type="Pfam" id="PF13175">
    <property type="entry name" value="AAA_15"/>
    <property type="match status" value="1"/>
</dbReference>
<dbReference type="InterPro" id="IPR027417">
    <property type="entry name" value="P-loop_NTPase"/>
</dbReference>
<dbReference type="PANTHER" id="PTHR43581">
    <property type="entry name" value="ATP/GTP PHOSPHATASE"/>
    <property type="match status" value="1"/>
</dbReference>
<name>A0A1W1BP03_9ZZZZ</name>
<sequence>MNEQLLQNIYKRLYSVESSVESSEKEFQKQNIDVAKFLKTIALYIYSFPELKKFNNEILLDLLDEKLRDIEQYYDKLNLFSQKIKSSINFIEKHVDTFFPSLSNLSSHSYNMPIPIKRNISTLNEINVQNFFSIKEINLNNLKEKKEIYIVGENGDGKSLLLQSIAVGLKGTQEDGLKEFRAKEDEYTIEIENSENCKNNFLAYGSSRNNACQLKEDLTGYLTLFSGEYDLKSPTKWLQYLDYSEQKENNNVVISVSDAKKLLQELLNSDIEIDISPDKVTFIEKGSEVSFEQLSAGYKGVITIICDMIARLSEKQQVEHIKEFQGVVLIDEVELHLHPKWQYSFMNKLREIFPLIQFMVTTHSPTVLLGAGMEAVYYQIYKEDGVVKISEQKEVKNDFLNDIQFDIFGFDVNDERINRPSSDDKKRQQRAKENLLNLIDTIEKGN</sequence>
<feature type="domain" description="Endonuclease GajA/Old nuclease/RecF-like AAA" evidence="1">
    <location>
        <begin position="251"/>
        <end position="366"/>
    </location>
</feature>
<evidence type="ECO:0000259" key="1">
    <source>
        <dbReference type="Pfam" id="PF13175"/>
    </source>
</evidence>
<proteinExistence type="predicted"/>